<keyword evidence="2" id="KW-1185">Reference proteome</keyword>
<reference evidence="1" key="1">
    <citation type="submission" date="2021-02" db="EMBL/GenBank/DDBJ databases">
        <authorList>
            <person name="Dougan E. K."/>
            <person name="Rhodes N."/>
            <person name="Thang M."/>
            <person name="Chan C."/>
        </authorList>
    </citation>
    <scope>NUCLEOTIDE SEQUENCE</scope>
</reference>
<evidence type="ECO:0000313" key="1">
    <source>
        <dbReference type="EMBL" id="CAE7861503.1"/>
    </source>
</evidence>
<dbReference type="OrthoDB" id="10421923at2759"/>
<dbReference type="AlphaFoldDB" id="A0A813ADR5"/>
<accession>A0A813ADR5</accession>
<sequence>MPPHSKVCCQTNGAPFTDRQAPSDSFMERRNTGILFLLRRKIFRDPRFLEVSPGRLALVQATHRATQLPVSIVGLYQHVWRTHLTSSRNRELRQTIWTQLEAAILRVPSRHALLICSDFNSTLTAEPPLVGSAVPKGSSNTDDGLQALLYKHSLCALNTWHCKPNSTYHSSTGKTQIDYVIARNADTGRLARTAYPDHSFPIGGDKLSGHYPIRVHYPMRPFSQRRARLAPSPAYDAQALCTAVRSRAPLAQELQQRIGLRLQDIDASVLSTAHQHVNRILLEETCALFPAQAAPDNRISAQPAFRTNARAVWSLYRDLKHSGVCTFRNILAKWRLATQFARASKALRRDSRQLKRQFYLAQVEAAELAASRGDQRGLHLIVRRLSPRTRQLAGRLRDDSGHLLTRDEELEAIIRYGNATFARHHDDHPILPLTQDVHIPAADLAAELSKLGVAKAVPKHIAPSAAWKLCSSELGEVLSRALDMHLRRGTSAPLAGDWQDCSVALAGSLRAQLLNALTPWLACMPQFAYTSHRGTADAIAKAHSHFEAVTELISHTRINRFQQQAGSKPRGCTGGVSLSLDLSKAFD</sequence>
<dbReference type="SUPFAM" id="SSF56219">
    <property type="entry name" value="DNase I-like"/>
    <property type="match status" value="1"/>
</dbReference>
<comment type="caution">
    <text evidence="1">The sequence shown here is derived from an EMBL/GenBank/DDBJ whole genome shotgun (WGS) entry which is preliminary data.</text>
</comment>
<name>A0A813ADR5_9DINO</name>
<protein>
    <submittedName>
        <fullName evidence="1">Hsp-3 protein</fullName>
    </submittedName>
</protein>
<feature type="non-terminal residue" evidence="1">
    <location>
        <position position="1"/>
    </location>
</feature>
<dbReference type="Gene3D" id="3.60.10.10">
    <property type="entry name" value="Endonuclease/exonuclease/phosphatase"/>
    <property type="match status" value="1"/>
</dbReference>
<dbReference type="EMBL" id="CAJNJA010057257">
    <property type="protein sequence ID" value="CAE7861503.1"/>
    <property type="molecule type" value="Genomic_DNA"/>
</dbReference>
<evidence type="ECO:0000313" key="2">
    <source>
        <dbReference type="Proteomes" id="UP000601435"/>
    </source>
</evidence>
<gene>
    <name evidence="1" type="primary">hsp-3</name>
    <name evidence="1" type="ORF">SNEC2469_LOCUS27301</name>
</gene>
<organism evidence="1 2">
    <name type="scientific">Symbiodinium necroappetens</name>
    <dbReference type="NCBI Taxonomy" id="1628268"/>
    <lineage>
        <taxon>Eukaryota</taxon>
        <taxon>Sar</taxon>
        <taxon>Alveolata</taxon>
        <taxon>Dinophyceae</taxon>
        <taxon>Suessiales</taxon>
        <taxon>Symbiodiniaceae</taxon>
        <taxon>Symbiodinium</taxon>
    </lineage>
</organism>
<proteinExistence type="predicted"/>
<dbReference type="InterPro" id="IPR036691">
    <property type="entry name" value="Endo/exonu/phosph_ase_sf"/>
</dbReference>
<dbReference type="Proteomes" id="UP000601435">
    <property type="component" value="Unassembled WGS sequence"/>
</dbReference>